<dbReference type="Gene3D" id="1.20.1280.250">
    <property type="match status" value="1"/>
</dbReference>
<protein>
    <submittedName>
        <fullName evidence="3">FusB/FusC family EF-G-binding protein</fullName>
    </submittedName>
</protein>
<dbReference type="Proteomes" id="UP001595817">
    <property type="component" value="Unassembled WGS sequence"/>
</dbReference>
<dbReference type="InterPro" id="IPR038344">
    <property type="entry name" value="EF-G_N_sf"/>
</dbReference>
<proteinExistence type="predicted"/>
<reference evidence="4" key="1">
    <citation type="journal article" date="2019" name="Int. J. Syst. Evol. Microbiol.">
        <title>The Global Catalogue of Microorganisms (GCM) 10K type strain sequencing project: providing services to taxonomists for standard genome sequencing and annotation.</title>
        <authorList>
            <consortium name="The Broad Institute Genomics Platform"/>
            <consortium name="The Broad Institute Genome Sequencing Center for Infectious Disease"/>
            <person name="Wu L."/>
            <person name="Ma J."/>
        </authorList>
    </citation>
    <scope>NUCLEOTIDE SEQUENCE [LARGE SCALE GENOMIC DNA]</scope>
    <source>
        <strain evidence="4">CCUG 59778</strain>
    </source>
</reference>
<keyword evidence="4" id="KW-1185">Reference proteome</keyword>
<dbReference type="CDD" id="cd16342">
    <property type="entry name" value="FusC_FusB"/>
    <property type="match status" value="1"/>
</dbReference>
<evidence type="ECO:0000259" key="1">
    <source>
        <dbReference type="Pfam" id="PF07299"/>
    </source>
</evidence>
<evidence type="ECO:0000313" key="3">
    <source>
        <dbReference type="EMBL" id="MFC4410345.1"/>
    </source>
</evidence>
<dbReference type="RefSeq" id="WP_378154082.1">
    <property type="nucleotide sequence ID" value="NZ_JBHSEC010000014.1"/>
</dbReference>
<organism evidence="3 4">
    <name type="scientific">Chungangia koreensis</name>
    <dbReference type="NCBI Taxonomy" id="752657"/>
    <lineage>
        <taxon>Bacteria</taxon>
        <taxon>Bacillati</taxon>
        <taxon>Bacillota</taxon>
        <taxon>Bacilli</taxon>
        <taxon>Lactobacillales</taxon>
        <taxon>Chungangia</taxon>
    </lineage>
</organism>
<evidence type="ECO:0000313" key="4">
    <source>
        <dbReference type="Proteomes" id="UP001595817"/>
    </source>
</evidence>
<feature type="domain" description="Elongation factor G-binding protein C-terminal treble-clef zinc-finger" evidence="2">
    <location>
        <begin position="100"/>
        <end position="202"/>
    </location>
</feature>
<dbReference type="EMBL" id="JBHSEC010000014">
    <property type="protein sequence ID" value="MFC4410345.1"/>
    <property type="molecule type" value="Genomic_DNA"/>
</dbReference>
<comment type="caution">
    <text evidence="3">The sequence shown here is derived from an EMBL/GenBank/DDBJ whole genome shotgun (WGS) entry which is preliminary data.</text>
</comment>
<sequence>MEPFIRNDQYNFIKRQVQGLVNGHASSNDTNVLKALKSLTQEKVDQLFEELTVEQKQLLQPVIEIRNKEQADDFLLQLSPYRLPFKRVTEQTAKKLFPKVKKLKLPKLEGIDLTTVSYLGWNDSGTNRKYLIVETEGKLKGYFGHFKSSNKKGMCTICNTFGELGLFTAEIKGSTMDAYIKRGNYICYDSTKCNENLTKVEKLQNFIHLID</sequence>
<accession>A0ABV8X8A5</accession>
<dbReference type="Pfam" id="PF16571">
    <property type="entry name" value="FBP_C"/>
    <property type="match status" value="1"/>
</dbReference>
<dbReference type="InterPro" id="IPR010841">
    <property type="entry name" value="EF-G-binding_N"/>
</dbReference>
<feature type="domain" description="Elongation factor G-binding protein N-terminal" evidence="1">
    <location>
        <begin position="4"/>
        <end position="86"/>
    </location>
</feature>
<dbReference type="Pfam" id="PF07299">
    <property type="entry name" value="EF-G-binding_N"/>
    <property type="match status" value="1"/>
</dbReference>
<gene>
    <name evidence="3" type="ORF">ACFOZY_07910</name>
</gene>
<dbReference type="InterPro" id="IPR032330">
    <property type="entry name" value="EF-G-binding_C"/>
</dbReference>
<name>A0ABV8X8A5_9LACT</name>
<evidence type="ECO:0000259" key="2">
    <source>
        <dbReference type="Pfam" id="PF16571"/>
    </source>
</evidence>